<evidence type="ECO:0000256" key="3">
    <source>
        <dbReference type="RuleBase" id="RU363034"/>
    </source>
</evidence>
<dbReference type="InterPro" id="IPR001254">
    <property type="entry name" value="Trypsin_dom"/>
</dbReference>
<evidence type="ECO:0000256" key="2">
    <source>
        <dbReference type="ARBA" id="ARBA00024195"/>
    </source>
</evidence>
<dbReference type="PROSITE" id="PS00135">
    <property type="entry name" value="TRYPSIN_SER"/>
    <property type="match status" value="1"/>
</dbReference>
<dbReference type="EMBL" id="KL596778">
    <property type="protein sequence ID" value="KER25391.1"/>
    <property type="molecule type" value="Genomic_DNA"/>
</dbReference>
<evidence type="ECO:0000256" key="1">
    <source>
        <dbReference type="ARBA" id="ARBA00023157"/>
    </source>
</evidence>
<sequence>MFPLREFHGRSLRASLIVATSLLALLLWHGHRNYPAILRPAVYRGYRLKKNFAGVFDAVTAGSNSLPNTTYYDYTQMNTSLVDQTEPSNWTDHAKQLLRLNGVALSNVVLTHIASRVVAIVQVTPYFQSVKPRHICGGTALSSEWIITAAHCVAHLKKSLRLLKVARFMPNTTSGLNHDSHLVRGLPEHPIEKIFVHPNFDRKNILSDDIALVKINSKKIDDILPWGEEVGDVSALEQLEPVSSEAVPCLVAGAGRLRHNAVLPHEVENQYLHVAIVTRKSCMGLLNLLNHKVPENVTRRRLQSDTLICAGGQLDDGDTCQGDSGGPLICAWYLAGIASSGIGCGKYGIPSIYTRIQAYTQWINSNYKPAIISSAFNSVNTTR</sequence>
<dbReference type="InterPro" id="IPR018114">
    <property type="entry name" value="TRYPSIN_HIS"/>
</dbReference>
<dbReference type="STRING" id="6198.A0A074ZDM1"/>
<dbReference type="PROSITE" id="PS00134">
    <property type="entry name" value="TRYPSIN_HIS"/>
    <property type="match status" value="1"/>
</dbReference>
<dbReference type="InterPro" id="IPR051487">
    <property type="entry name" value="Ser/Thr_Proteases_Immune/Dev"/>
</dbReference>
<dbReference type="InterPro" id="IPR043504">
    <property type="entry name" value="Peptidase_S1_PA_chymotrypsin"/>
</dbReference>
<evidence type="ECO:0000259" key="4">
    <source>
        <dbReference type="PROSITE" id="PS50240"/>
    </source>
</evidence>
<keyword evidence="3" id="KW-0720">Serine protease</keyword>
<dbReference type="InterPro" id="IPR033116">
    <property type="entry name" value="TRYPSIN_SER"/>
</dbReference>
<gene>
    <name evidence="5" type="ORF">T265_07135</name>
</gene>
<dbReference type="OrthoDB" id="10012881at2759"/>
<dbReference type="PANTHER" id="PTHR24256">
    <property type="entry name" value="TRYPTASE-RELATED"/>
    <property type="match status" value="1"/>
</dbReference>
<evidence type="ECO:0000313" key="6">
    <source>
        <dbReference type="Proteomes" id="UP000054324"/>
    </source>
</evidence>
<dbReference type="Gene3D" id="2.40.10.10">
    <property type="entry name" value="Trypsin-like serine proteases"/>
    <property type="match status" value="2"/>
</dbReference>
<proteinExistence type="inferred from homology"/>
<dbReference type="GO" id="GO:0006508">
    <property type="term" value="P:proteolysis"/>
    <property type="evidence" value="ECO:0007669"/>
    <property type="project" value="UniProtKB-KW"/>
</dbReference>
<dbReference type="KEGG" id="ovi:T265_07135"/>
<keyword evidence="3" id="KW-0378">Hydrolase</keyword>
<accession>A0A074ZDM1</accession>
<dbReference type="InterPro" id="IPR009003">
    <property type="entry name" value="Peptidase_S1_PA"/>
</dbReference>
<dbReference type="RefSeq" id="XP_009170843.1">
    <property type="nucleotide sequence ID" value="XM_009172579.1"/>
</dbReference>
<dbReference type="SUPFAM" id="SSF50494">
    <property type="entry name" value="Trypsin-like serine proteases"/>
    <property type="match status" value="1"/>
</dbReference>
<dbReference type="PRINTS" id="PR00722">
    <property type="entry name" value="CHYMOTRYPSIN"/>
</dbReference>
<name>A0A074ZDM1_OPIVI</name>
<dbReference type="PROSITE" id="PS50240">
    <property type="entry name" value="TRYPSIN_DOM"/>
    <property type="match status" value="1"/>
</dbReference>
<keyword evidence="1" id="KW-1015">Disulfide bond</keyword>
<dbReference type="SMART" id="SM00020">
    <property type="entry name" value="Tryp_SPc"/>
    <property type="match status" value="1"/>
</dbReference>
<protein>
    <recommendedName>
        <fullName evidence="4">Peptidase S1 domain-containing protein</fullName>
    </recommendedName>
</protein>
<dbReference type="CTD" id="20321314"/>
<evidence type="ECO:0000313" key="5">
    <source>
        <dbReference type="EMBL" id="KER25391.1"/>
    </source>
</evidence>
<dbReference type="CDD" id="cd00190">
    <property type="entry name" value="Tryp_SPc"/>
    <property type="match status" value="1"/>
</dbReference>
<dbReference type="GO" id="GO:0004252">
    <property type="term" value="F:serine-type endopeptidase activity"/>
    <property type="evidence" value="ECO:0007669"/>
    <property type="project" value="InterPro"/>
</dbReference>
<dbReference type="Pfam" id="PF00089">
    <property type="entry name" value="Trypsin"/>
    <property type="match status" value="1"/>
</dbReference>
<dbReference type="AlphaFoldDB" id="A0A074ZDM1"/>
<dbReference type="Proteomes" id="UP000054324">
    <property type="component" value="Unassembled WGS sequence"/>
</dbReference>
<comment type="similarity">
    <text evidence="2">Belongs to the peptidase S1 family. CLIP subfamily.</text>
</comment>
<keyword evidence="3" id="KW-0645">Protease</keyword>
<dbReference type="InterPro" id="IPR001314">
    <property type="entry name" value="Peptidase_S1A"/>
</dbReference>
<organism evidence="5 6">
    <name type="scientific">Opisthorchis viverrini</name>
    <name type="common">Southeast Asian liver fluke</name>
    <dbReference type="NCBI Taxonomy" id="6198"/>
    <lineage>
        <taxon>Eukaryota</taxon>
        <taxon>Metazoa</taxon>
        <taxon>Spiralia</taxon>
        <taxon>Lophotrochozoa</taxon>
        <taxon>Platyhelminthes</taxon>
        <taxon>Trematoda</taxon>
        <taxon>Digenea</taxon>
        <taxon>Opisthorchiida</taxon>
        <taxon>Opisthorchiata</taxon>
        <taxon>Opisthorchiidae</taxon>
        <taxon>Opisthorchis</taxon>
    </lineage>
</organism>
<reference evidence="5 6" key="1">
    <citation type="submission" date="2013-11" db="EMBL/GenBank/DDBJ databases">
        <title>Opisthorchis viverrini - life in the bile duct.</title>
        <authorList>
            <person name="Young N.D."/>
            <person name="Nagarajan N."/>
            <person name="Lin S.J."/>
            <person name="Korhonen P.K."/>
            <person name="Jex A.R."/>
            <person name="Hall R.S."/>
            <person name="Safavi-Hemami H."/>
            <person name="Kaewkong W."/>
            <person name="Bertrand D."/>
            <person name="Gao S."/>
            <person name="Seet Q."/>
            <person name="Wongkham S."/>
            <person name="Teh B.T."/>
            <person name="Wongkham C."/>
            <person name="Intapan P.M."/>
            <person name="Maleewong W."/>
            <person name="Yang X."/>
            <person name="Hu M."/>
            <person name="Wang Z."/>
            <person name="Hofmann A."/>
            <person name="Sternberg P.W."/>
            <person name="Tan P."/>
            <person name="Wang J."/>
            <person name="Gasser R.B."/>
        </authorList>
    </citation>
    <scope>NUCLEOTIDE SEQUENCE [LARGE SCALE GENOMIC DNA]</scope>
</reference>
<keyword evidence="6" id="KW-1185">Reference proteome</keyword>
<feature type="domain" description="Peptidase S1" evidence="4">
    <location>
        <begin position="113"/>
        <end position="368"/>
    </location>
</feature>
<dbReference type="GeneID" id="20321314"/>